<feature type="domain" description="F-box" evidence="1">
    <location>
        <begin position="427"/>
        <end position="467"/>
    </location>
</feature>
<dbReference type="SUPFAM" id="SSF82171">
    <property type="entry name" value="DPP6 N-terminal domain-like"/>
    <property type="match status" value="1"/>
</dbReference>
<feature type="domain" description="F-box" evidence="1">
    <location>
        <begin position="20"/>
        <end position="60"/>
    </location>
</feature>
<dbReference type="CDD" id="cd22157">
    <property type="entry name" value="F-box_AtFBW1-like"/>
    <property type="match status" value="2"/>
</dbReference>
<reference evidence="3" key="2">
    <citation type="submission" date="2013-12" db="EMBL/GenBank/DDBJ databases">
        <authorList>
            <person name="Yu Y."/>
            <person name="Lee S."/>
            <person name="de Baynast K."/>
            <person name="Wissotski M."/>
            <person name="Liu L."/>
            <person name="Talag J."/>
            <person name="Goicoechea J."/>
            <person name="Angelova A."/>
            <person name="Jetty R."/>
            <person name="Kudrna D."/>
            <person name="Golser W."/>
            <person name="Rivera L."/>
            <person name="Zhang J."/>
            <person name="Wing R."/>
        </authorList>
    </citation>
    <scope>NUCLEOTIDE SEQUENCE</scope>
</reference>
<dbReference type="AlphaFoldDB" id="A0A0D9WCJ1"/>
<dbReference type="EnsemblPlants" id="LPERR05G02380.1">
    <property type="protein sequence ID" value="LPERR05G02380.1"/>
    <property type="gene ID" value="LPERR05G02380"/>
</dbReference>
<dbReference type="InterPro" id="IPR036047">
    <property type="entry name" value="F-box-like_dom_sf"/>
</dbReference>
<dbReference type="SMART" id="SM00256">
    <property type="entry name" value="FBOX"/>
    <property type="match status" value="2"/>
</dbReference>
<evidence type="ECO:0000313" key="2">
    <source>
        <dbReference type="EnsemblPlants" id="LPERR05G02380.1"/>
    </source>
</evidence>
<dbReference type="eggNOG" id="ENOG502QWH8">
    <property type="taxonomic scope" value="Eukaryota"/>
</dbReference>
<dbReference type="PANTHER" id="PTHR35546:SF105">
    <property type="entry name" value="OS05G0139200 PROTEIN"/>
    <property type="match status" value="1"/>
</dbReference>
<dbReference type="InterPro" id="IPR013187">
    <property type="entry name" value="F-box-assoc_dom_typ3"/>
</dbReference>
<reference evidence="2" key="3">
    <citation type="submission" date="2015-04" db="UniProtKB">
        <authorList>
            <consortium name="EnsemblPlants"/>
        </authorList>
    </citation>
    <scope>IDENTIFICATION</scope>
</reference>
<evidence type="ECO:0000259" key="1">
    <source>
        <dbReference type="SMART" id="SM00256"/>
    </source>
</evidence>
<sequence>MEGSTKKRRGIDDGNPAVDLTDDLIVEILSRLPVKSICRFKCVSWHWRGLISHRAHRKKLPQTLAGFISSYSVLHNDYKLVSIPHFDIIDGEEEEEHRLVPDPSLSFLPGYRDIFPKDCCNGLVLCLCVKESSSDYVVCNPATQKWMVLPEIGPGNEVTTIHLGFEPALSPYFHLFAIREHVDEYVSGLEIFSSETRRWSYREIGWAGDDHLINSVGKAAFVDGMMNFISADAAIVAVDTEGKKWKTIPLLEGMNCDCPFNGNSAFIGQSQGHLCYINFRDRDFSILSVWTLEDYCGCEWSFKYNISTSELLGWKNLRLEWHYSLIAIHPDCNVIFYVLLDDNKMVRSYNMDRGEVDTICRIRDPYWNTCDTFLPYVPVFVESLSRCREGRSGGAALNSPREVEAAAMECSTKKRCGIDDGNPAVDLTNDLIVEILSRLPVKSICRFKCVSWHWRRLISHRAHRKKLPQTLAGFISHYYDDDLVSIPHFDIIDGEEEEEEEEEEHRLVPDPTLSFMPEALSPKDCCNGLVLCLCTKESPMDEFSDYVVCNPATQKWMVLPEIDLVNQVATIRVGFDPALSPYFHLFAILDHVEEYTACMQIFSSETGRWSHQEIGWVGDDHLIYSSSKAAFVDGMMNFVSAYAAIVAVDTEGKKWKTIPLLKGMNCNCPFNGNSAFIGQSQGHLYYINFRDRDFSILSVWTLDDYSSCKWSFKYNISTSQLFGWPNLRFECQYSLIAIHPECNMIFYVIMVENGKMLHSYDMDRGEVNTVCTVRDPFWNTYDPFLPYVPVFVESLPDHD</sequence>
<name>A0A0D9WCJ1_9ORYZ</name>
<evidence type="ECO:0000313" key="3">
    <source>
        <dbReference type="Proteomes" id="UP000032180"/>
    </source>
</evidence>
<dbReference type="Pfam" id="PF08268">
    <property type="entry name" value="FBA_3"/>
    <property type="match status" value="2"/>
</dbReference>
<dbReference type="InterPro" id="IPR001810">
    <property type="entry name" value="F-box_dom"/>
</dbReference>
<dbReference type="Gramene" id="LPERR05G02380.1">
    <property type="protein sequence ID" value="LPERR05G02380.1"/>
    <property type="gene ID" value="LPERR05G02380"/>
</dbReference>
<accession>A0A0D9WCJ1</accession>
<dbReference type="InterPro" id="IPR055290">
    <property type="entry name" value="At3g26010-like"/>
</dbReference>
<dbReference type="Pfam" id="PF00646">
    <property type="entry name" value="F-box"/>
    <property type="match status" value="2"/>
</dbReference>
<dbReference type="HOGENOM" id="CLU_022847_3_0_1"/>
<proteinExistence type="predicted"/>
<organism evidence="2 3">
    <name type="scientific">Leersia perrieri</name>
    <dbReference type="NCBI Taxonomy" id="77586"/>
    <lineage>
        <taxon>Eukaryota</taxon>
        <taxon>Viridiplantae</taxon>
        <taxon>Streptophyta</taxon>
        <taxon>Embryophyta</taxon>
        <taxon>Tracheophyta</taxon>
        <taxon>Spermatophyta</taxon>
        <taxon>Magnoliopsida</taxon>
        <taxon>Liliopsida</taxon>
        <taxon>Poales</taxon>
        <taxon>Poaceae</taxon>
        <taxon>BOP clade</taxon>
        <taxon>Oryzoideae</taxon>
        <taxon>Oryzeae</taxon>
        <taxon>Oryzinae</taxon>
        <taxon>Leersia</taxon>
    </lineage>
</organism>
<dbReference type="STRING" id="77586.A0A0D9WCJ1"/>
<keyword evidence="3" id="KW-1185">Reference proteome</keyword>
<dbReference type="PANTHER" id="PTHR35546">
    <property type="entry name" value="F-BOX PROTEIN INTERACTION DOMAIN PROTEIN-RELATED"/>
    <property type="match status" value="1"/>
</dbReference>
<protein>
    <recommendedName>
        <fullName evidence="1">F-box domain-containing protein</fullName>
    </recommendedName>
</protein>
<dbReference type="Gene3D" id="1.20.1280.50">
    <property type="match status" value="2"/>
</dbReference>
<reference evidence="2 3" key="1">
    <citation type="submission" date="2012-08" db="EMBL/GenBank/DDBJ databases">
        <title>Oryza genome evolution.</title>
        <authorList>
            <person name="Wing R.A."/>
        </authorList>
    </citation>
    <scope>NUCLEOTIDE SEQUENCE</scope>
</reference>
<dbReference type="SUPFAM" id="SSF81383">
    <property type="entry name" value="F-box domain"/>
    <property type="match status" value="2"/>
</dbReference>
<dbReference type="Proteomes" id="UP000032180">
    <property type="component" value="Chromosome 5"/>
</dbReference>